<feature type="compositionally biased region" description="Polar residues" evidence="1">
    <location>
        <begin position="288"/>
        <end position="297"/>
    </location>
</feature>
<dbReference type="PANTHER" id="PTHR13452:SF10">
    <property type="entry name" value="THUMP DOMAIN-CONTAINING PROTEIN 1"/>
    <property type="match status" value="1"/>
</dbReference>
<accession>A0A0M3I1C5</accession>
<sequence length="321" mass="36411">MSEKRKRPLHWKHTKQKTVEPGISGLLFTCSGNEKQAVREVYNLIDAIADSSTGCDQTKQTRPSSTEHTCNNIPCAESDEDSANEDVADAIKRFCRNARESNSVVRHERRMRQRPTGVNNCLFFVLNAELADDVYSLADRIVAMALEKPCCRTLQRVIPVEVTCQVNMPVVNREICRLVAKHFVVNSDGKWPTYSVDYKTRNNSSMRRTDALKMVCEAVSQMAPLCRTDLDKPDIAVLFHVLHNTILLSCVKRFYQRRKMSLHKEQESPEATGNKTIPRYIDGEDNGDTNGCNRQSVGRTLERCNDNVGVDGEERQQTDTQ</sequence>
<dbReference type="GO" id="GO:0006400">
    <property type="term" value="P:tRNA modification"/>
    <property type="evidence" value="ECO:0007669"/>
    <property type="project" value="InterPro"/>
</dbReference>
<protein>
    <submittedName>
        <fullName evidence="4">THUMP domain-containing protein</fullName>
    </submittedName>
</protein>
<dbReference type="GO" id="GO:0003723">
    <property type="term" value="F:RNA binding"/>
    <property type="evidence" value="ECO:0007669"/>
    <property type="project" value="InterPro"/>
</dbReference>
<dbReference type="Proteomes" id="UP000036681">
    <property type="component" value="Unplaced"/>
</dbReference>
<feature type="region of interest" description="Disordered" evidence="1">
    <location>
        <begin position="262"/>
        <end position="297"/>
    </location>
</feature>
<dbReference type="PANTHER" id="PTHR13452">
    <property type="entry name" value="THUMP DOMAIN CONTAINING PROTEIN 1-RELATED"/>
    <property type="match status" value="1"/>
</dbReference>
<dbReference type="AlphaFoldDB" id="A0A0M3I1C5"/>
<dbReference type="SUPFAM" id="SSF143437">
    <property type="entry name" value="THUMP domain-like"/>
    <property type="match status" value="1"/>
</dbReference>
<proteinExistence type="predicted"/>
<dbReference type="CDD" id="cd11717">
    <property type="entry name" value="THUMP_THUMPD1_like"/>
    <property type="match status" value="1"/>
</dbReference>
<feature type="domain" description="THUMP" evidence="2">
    <location>
        <begin position="177"/>
        <end position="250"/>
    </location>
</feature>
<dbReference type="InterPro" id="IPR040183">
    <property type="entry name" value="THUMPD1-like"/>
</dbReference>
<organism evidence="3 4">
    <name type="scientific">Ascaris lumbricoides</name>
    <name type="common">Giant roundworm</name>
    <dbReference type="NCBI Taxonomy" id="6252"/>
    <lineage>
        <taxon>Eukaryota</taxon>
        <taxon>Metazoa</taxon>
        <taxon>Ecdysozoa</taxon>
        <taxon>Nematoda</taxon>
        <taxon>Chromadorea</taxon>
        <taxon>Rhabditida</taxon>
        <taxon>Spirurina</taxon>
        <taxon>Ascaridomorpha</taxon>
        <taxon>Ascaridoidea</taxon>
        <taxon>Ascarididae</taxon>
        <taxon>Ascaris</taxon>
    </lineage>
</organism>
<evidence type="ECO:0000259" key="2">
    <source>
        <dbReference type="Pfam" id="PF02926"/>
    </source>
</evidence>
<name>A0A0M3I1C5_ASCLU</name>
<dbReference type="InterPro" id="IPR004114">
    <property type="entry name" value="THUMP_dom"/>
</dbReference>
<reference evidence="4" key="1">
    <citation type="submission" date="2017-02" db="UniProtKB">
        <authorList>
            <consortium name="WormBaseParasite"/>
        </authorList>
    </citation>
    <scope>IDENTIFICATION</scope>
</reference>
<evidence type="ECO:0000313" key="4">
    <source>
        <dbReference type="WBParaSite" id="ALUE_0001006201-mRNA-1"/>
    </source>
</evidence>
<evidence type="ECO:0000313" key="3">
    <source>
        <dbReference type="Proteomes" id="UP000036681"/>
    </source>
</evidence>
<dbReference type="Pfam" id="PF02926">
    <property type="entry name" value="THUMP"/>
    <property type="match status" value="1"/>
</dbReference>
<keyword evidence="3" id="KW-1185">Reference proteome</keyword>
<dbReference type="Gene3D" id="3.30.2300.10">
    <property type="entry name" value="THUMP superfamily"/>
    <property type="match status" value="1"/>
</dbReference>
<evidence type="ECO:0000256" key="1">
    <source>
        <dbReference type="SAM" id="MobiDB-lite"/>
    </source>
</evidence>
<dbReference type="WBParaSite" id="ALUE_0001006201-mRNA-1">
    <property type="protein sequence ID" value="ALUE_0001006201-mRNA-1"/>
    <property type="gene ID" value="ALUE_0001006201"/>
</dbReference>